<keyword evidence="2" id="KW-1185">Reference proteome</keyword>
<dbReference type="STRING" id="1122973.GCA_000379925_00788"/>
<reference evidence="1 2" key="1">
    <citation type="submission" date="2019-03" db="EMBL/GenBank/DDBJ databases">
        <title>Porphyromonas levii Isolated from the Uterus of Dairy Cows.</title>
        <authorList>
            <person name="Francis A.M."/>
        </authorList>
    </citation>
    <scope>NUCLEOTIDE SEQUENCE [LARGE SCALE GENOMIC DNA]</scope>
    <source>
        <strain evidence="1 2">AF5678</strain>
    </source>
</reference>
<evidence type="ECO:0008006" key="3">
    <source>
        <dbReference type="Google" id="ProtNLM"/>
    </source>
</evidence>
<dbReference type="EMBL" id="SPNC01000268">
    <property type="protein sequence ID" value="TFH93898.1"/>
    <property type="molecule type" value="Genomic_DNA"/>
</dbReference>
<dbReference type="Gene3D" id="3.10.450.620">
    <property type="entry name" value="JHP933, nucleotidyltransferase-like core domain"/>
    <property type="match status" value="1"/>
</dbReference>
<dbReference type="InterPro" id="IPR014942">
    <property type="entry name" value="AbiEii"/>
</dbReference>
<dbReference type="Pfam" id="PF08843">
    <property type="entry name" value="AbiEii"/>
    <property type="match status" value="1"/>
</dbReference>
<accession>A0A4Y8WMK2</accession>
<evidence type="ECO:0000313" key="2">
    <source>
        <dbReference type="Proteomes" id="UP000297225"/>
    </source>
</evidence>
<evidence type="ECO:0000313" key="1">
    <source>
        <dbReference type="EMBL" id="TFH93898.1"/>
    </source>
</evidence>
<gene>
    <name evidence="1" type="ORF">E4P47_09770</name>
</gene>
<name>A0A4Y8WMK2_9PORP</name>
<comment type="caution">
    <text evidence="1">The sequence shown here is derived from an EMBL/GenBank/DDBJ whole genome shotgun (WGS) entry which is preliminary data.</text>
</comment>
<dbReference type="RefSeq" id="WP_083900374.1">
    <property type="nucleotide sequence ID" value="NZ_CP197400.1"/>
</dbReference>
<protein>
    <recommendedName>
        <fullName evidence="3">Nucleotidyl transferase AbiEii/AbiGii toxin family protein</fullName>
    </recommendedName>
</protein>
<dbReference type="AlphaFoldDB" id="A0A4Y8WMK2"/>
<dbReference type="Proteomes" id="UP000297225">
    <property type="component" value="Unassembled WGS sequence"/>
</dbReference>
<sequence length="288" mass="33594">MMNIEDIKKILGVSVPQDSRFDKYILKEYILLEVLDFLSRNQYFDKLTFIGGTALRVAYNINRFSEDLDFDCKNLSEEEFRSMTDDIVRFLSNIGYEIETKDRFNPNLKAYRRNILFPGLLYSLGLSPHKEERFLLKIEAQDQGIDYETEQQIISKAGFYFPITLPKIGVLCSMKVSAFLGRSKGRDIYDLMFLLGQTRPDISFLSQSNGLSNDRELWCAIDNRLKEIDLEHKMLDFQHLLFRQDNANKLLQFKELTSLELNKVSLNDPQKKSINLSSPQSKRKGRKL</sequence>
<proteinExistence type="predicted"/>
<organism evidence="1 2">
    <name type="scientific">Porphyromonas levii</name>
    <dbReference type="NCBI Taxonomy" id="28114"/>
    <lineage>
        <taxon>Bacteria</taxon>
        <taxon>Pseudomonadati</taxon>
        <taxon>Bacteroidota</taxon>
        <taxon>Bacteroidia</taxon>
        <taxon>Bacteroidales</taxon>
        <taxon>Porphyromonadaceae</taxon>
        <taxon>Porphyromonas</taxon>
    </lineage>
</organism>